<keyword evidence="1" id="KW-0067">ATP-binding</keyword>
<dbReference type="PROSITE" id="PS50011">
    <property type="entry name" value="PROTEIN_KINASE_DOM"/>
    <property type="match status" value="1"/>
</dbReference>
<keyword evidence="4" id="KW-1185">Reference proteome</keyword>
<feature type="domain" description="Protein kinase" evidence="2">
    <location>
        <begin position="65"/>
        <end position="363"/>
    </location>
</feature>
<name>A0AAD3CX94_9STRA</name>
<dbReference type="GO" id="GO:0005524">
    <property type="term" value="F:ATP binding"/>
    <property type="evidence" value="ECO:0007669"/>
    <property type="project" value="UniProtKB-UniRule"/>
</dbReference>
<feature type="binding site" evidence="1">
    <location>
        <position position="101"/>
    </location>
    <ligand>
        <name>ATP</name>
        <dbReference type="ChEBI" id="CHEBI:30616"/>
    </ligand>
</feature>
<accession>A0AAD3CX94</accession>
<dbReference type="PANTHER" id="PTHR44329">
    <property type="entry name" value="SERINE/THREONINE-PROTEIN KINASE TNNI3K-RELATED"/>
    <property type="match status" value="1"/>
</dbReference>
<sequence length="385" mass="44264">MGVGFHDDVDLIPDKRTVSSRIDSESKDSSRRAKMLQQRCMDSVAKMRETFKNSRPILQHRISQLEIGETLGRGGFGEVHSLRSISSEDGEHETFTSMALKQIRGSLYGAQRLQAQADLAKEAEFLRALSTHPNIITLHSTGIIGSPDFFLVMDKLEKTFEDMIYKEWKPLYEQRDVNTGEMKLSKREIKKENTRNLMISQIKLLIEVCSAYSFLHDNLVLFRDVKPENVGIDFDGVAKVFDFGLARELKEEEQVSKDEYKLTPQTGSRVYMAPEVFTSQPYGLPYDVYSFSIMFWETLTMETPYSNLTKAQHANFAMLNSRRPPIDPKWPKNIQQLLTSGWSRDPSKRPTMKVFQEKLRDILSSLEAPPQSKRGFFRRPSSRNV</sequence>
<dbReference type="InterPro" id="IPR017441">
    <property type="entry name" value="Protein_kinase_ATP_BS"/>
</dbReference>
<gene>
    <name evidence="3" type="ORF">CTEN210_10382</name>
</gene>
<evidence type="ECO:0000313" key="3">
    <source>
        <dbReference type="EMBL" id="GFH53906.1"/>
    </source>
</evidence>
<dbReference type="InterPro" id="IPR000719">
    <property type="entry name" value="Prot_kinase_dom"/>
</dbReference>
<dbReference type="InterPro" id="IPR011009">
    <property type="entry name" value="Kinase-like_dom_sf"/>
</dbReference>
<keyword evidence="1" id="KW-0547">Nucleotide-binding</keyword>
<dbReference type="Gene3D" id="1.10.510.10">
    <property type="entry name" value="Transferase(Phosphotransferase) domain 1"/>
    <property type="match status" value="1"/>
</dbReference>
<dbReference type="Pfam" id="PF00069">
    <property type="entry name" value="Pkinase"/>
    <property type="match status" value="1"/>
</dbReference>
<dbReference type="AlphaFoldDB" id="A0AAD3CX94"/>
<dbReference type="Gene3D" id="3.30.200.20">
    <property type="entry name" value="Phosphorylase Kinase, domain 1"/>
    <property type="match status" value="1"/>
</dbReference>
<protein>
    <recommendedName>
        <fullName evidence="2">Protein kinase domain-containing protein</fullName>
    </recommendedName>
</protein>
<dbReference type="InterPro" id="IPR051681">
    <property type="entry name" value="Ser/Thr_Kinases-Pseudokinases"/>
</dbReference>
<reference evidence="3 4" key="1">
    <citation type="journal article" date="2021" name="Sci. Rep.">
        <title>The genome of the diatom Chaetoceros tenuissimus carries an ancient integrated fragment of an extant virus.</title>
        <authorList>
            <person name="Hongo Y."/>
            <person name="Kimura K."/>
            <person name="Takaki Y."/>
            <person name="Yoshida Y."/>
            <person name="Baba S."/>
            <person name="Kobayashi G."/>
            <person name="Nagasaki K."/>
            <person name="Hano T."/>
            <person name="Tomaru Y."/>
        </authorList>
    </citation>
    <scope>NUCLEOTIDE SEQUENCE [LARGE SCALE GENOMIC DNA]</scope>
    <source>
        <strain evidence="3 4">NIES-3715</strain>
    </source>
</reference>
<dbReference type="GO" id="GO:0004706">
    <property type="term" value="F:JUN kinase kinase kinase activity"/>
    <property type="evidence" value="ECO:0007669"/>
    <property type="project" value="TreeGrafter"/>
</dbReference>
<dbReference type="SUPFAM" id="SSF56112">
    <property type="entry name" value="Protein kinase-like (PK-like)"/>
    <property type="match status" value="1"/>
</dbReference>
<evidence type="ECO:0000313" key="4">
    <source>
        <dbReference type="Proteomes" id="UP001054902"/>
    </source>
</evidence>
<evidence type="ECO:0000259" key="2">
    <source>
        <dbReference type="PROSITE" id="PS50011"/>
    </source>
</evidence>
<organism evidence="3 4">
    <name type="scientific">Chaetoceros tenuissimus</name>
    <dbReference type="NCBI Taxonomy" id="426638"/>
    <lineage>
        <taxon>Eukaryota</taxon>
        <taxon>Sar</taxon>
        <taxon>Stramenopiles</taxon>
        <taxon>Ochrophyta</taxon>
        <taxon>Bacillariophyta</taxon>
        <taxon>Coscinodiscophyceae</taxon>
        <taxon>Chaetocerotophycidae</taxon>
        <taxon>Chaetocerotales</taxon>
        <taxon>Chaetocerotaceae</taxon>
        <taxon>Chaetoceros</taxon>
    </lineage>
</organism>
<dbReference type="EMBL" id="BLLK01000047">
    <property type="protein sequence ID" value="GFH53906.1"/>
    <property type="molecule type" value="Genomic_DNA"/>
</dbReference>
<comment type="caution">
    <text evidence="3">The sequence shown here is derived from an EMBL/GenBank/DDBJ whole genome shotgun (WGS) entry which is preliminary data.</text>
</comment>
<dbReference type="PANTHER" id="PTHR44329:SF291">
    <property type="entry name" value="PROTEIN KINASE DOMAIN-CONTAINING PROTEIN"/>
    <property type="match status" value="1"/>
</dbReference>
<evidence type="ECO:0000256" key="1">
    <source>
        <dbReference type="PROSITE-ProRule" id="PRU10141"/>
    </source>
</evidence>
<dbReference type="SMART" id="SM00220">
    <property type="entry name" value="S_TKc"/>
    <property type="match status" value="1"/>
</dbReference>
<proteinExistence type="predicted"/>
<dbReference type="PROSITE" id="PS00107">
    <property type="entry name" value="PROTEIN_KINASE_ATP"/>
    <property type="match status" value="1"/>
</dbReference>
<dbReference type="Proteomes" id="UP001054902">
    <property type="component" value="Unassembled WGS sequence"/>
</dbReference>